<gene>
    <name evidence="3" type="ORF">JJB09_26035</name>
</gene>
<keyword evidence="4" id="KW-1185">Reference proteome</keyword>
<evidence type="ECO:0000313" key="3">
    <source>
        <dbReference type="EMBL" id="MBL0375471.1"/>
    </source>
</evidence>
<dbReference type="InterPro" id="IPR011049">
    <property type="entry name" value="Serralysin-like_metalloprot_C"/>
</dbReference>
<dbReference type="SUPFAM" id="SSF51120">
    <property type="entry name" value="beta-Roll"/>
    <property type="match status" value="2"/>
</dbReference>
<dbReference type="Proteomes" id="UP000633219">
    <property type="component" value="Unassembled WGS sequence"/>
</dbReference>
<dbReference type="InterPro" id="IPR050557">
    <property type="entry name" value="RTX_toxin/Mannuronan_C5-epim"/>
</dbReference>
<dbReference type="PANTHER" id="PTHR38340">
    <property type="entry name" value="S-LAYER PROTEIN"/>
    <property type="match status" value="1"/>
</dbReference>
<evidence type="ECO:0000256" key="1">
    <source>
        <dbReference type="ARBA" id="ARBA00004613"/>
    </source>
</evidence>
<organism evidence="3 4">
    <name type="scientific">Rhizobium setariae</name>
    <dbReference type="NCBI Taxonomy" id="2801340"/>
    <lineage>
        <taxon>Bacteria</taxon>
        <taxon>Pseudomonadati</taxon>
        <taxon>Pseudomonadota</taxon>
        <taxon>Alphaproteobacteria</taxon>
        <taxon>Hyphomicrobiales</taxon>
        <taxon>Rhizobiaceae</taxon>
        <taxon>Rhizobium/Agrobacterium group</taxon>
        <taxon>Rhizobium</taxon>
    </lineage>
</organism>
<comment type="subcellular location">
    <subcellularLocation>
        <location evidence="1">Secreted</location>
    </subcellularLocation>
</comment>
<protein>
    <submittedName>
        <fullName evidence="3">Calcium-binding protein</fullName>
    </submittedName>
</protein>
<dbReference type="InterPro" id="IPR001343">
    <property type="entry name" value="Hemolysn_Ca-bd"/>
</dbReference>
<dbReference type="PANTHER" id="PTHR38340:SF1">
    <property type="entry name" value="S-LAYER PROTEIN"/>
    <property type="match status" value="1"/>
</dbReference>
<dbReference type="GO" id="GO:0005509">
    <property type="term" value="F:calcium ion binding"/>
    <property type="evidence" value="ECO:0007669"/>
    <property type="project" value="InterPro"/>
</dbReference>
<dbReference type="InterPro" id="IPR018511">
    <property type="entry name" value="Hemolysin-typ_Ca-bd_CS"/>
</dbReference>
<dbReference type="EMBL" id="JAEQNC010000026">
    <property type="protein sequence ID" value="MBL0375471.1"/>
    <property type="molecule type" value="Genomic_DNA"/>
</dbReference>
<name>A0A937CPY5_9HYPH</name>
<reference evidence="3" key="1">
    <citation type="submission" date="2021-01" db="EMBL/GenBank/DDBJ databases">
        <title>Rhizobium sp. strain KVB221 16S ribosomal RNA gene Genome sequencing and assembly.</title>
        <authorList>
            <person name="Kang M."/>
        </authorList>
    </citation>
    <scope>NUCLEOTIDE SEQUENCE</scope>
    <source>
        <strain evidence="3">KVB221</strain>
    </source>
</reference>
<dbReference type="SUPFAM" id="SSF63825">
    <property type="entry name" value="YWTD domain"/>
    <property type="match status" value="1"/>
</dbReference>
<evidence type="ECO:0000256" key="2">
    <source>
        <dbReference type="ARBA" id="ARBA00022525"/>
    </source>
</evidence>
<comment type="caution">
    <text evidence="3">The sequence shown here is derived from an EMBL/GenBank/DDBJ whole genome shotgun (WGS) entry which is preliminary data.</text>
</comment>
<dbReference type="RefSeq" id="WP_201664016.1">
    <property type="nucleotide sequence ID" value="NZ_JAEQNC010000026.1"/>
</dbReference>
<dbReference type="Gene3D" id="2.150.10.10">
    <property type="entry name" value="Serralysin-like metalloprotease, C-terminal"/>
    <property type="match status" value="1"/>
</dbReference>
<proteinExistence type="predicted"/>
<dbReference type="Pfam" id="PF00353">
    <property type="entry name" value="HemolysinCabind"/>
    <property type="match status" value="2"/>
</dbReference>
<evidence type="ECO:0000313" key="4">
    <source>
        <dbReference type="Proteomes" id="UP000633219"/>
    </source>
</evidence>
<dbReference type="PRINTS" id="PR00313">
    <property type="entry name" value="CABNDNGRPT"/>
</dbReference>
<dbReference type="PROSITE" id="PS00330">
    <property type="entry name" value="HEMOLYSIN_CALCIUM"/>
    <property type="match status" value="2"/>
</dbReference>
<keyword evidence="2" id="KW-0964">Secreted</keyword>
<dbReference type="AlphaFoldDB" id="A0A937CPY5"/>
<accession>A0A937CPY5</accession>
<sequence>MTTSPAPTVSNASAWHLDSVEDFRYVDENLSGLRRTQGIVWNPDAGEWITAWQFGLARETEDFKFLQTTGTADLSKMEITTGIPKALADMGFDHVGDIDYYNGKLYISLDSEAGDYQNGHVAVLNASDLSYTGELYELVGAPSNPHDDVASWVAVDGANGLGYGKEWQNGTTINVYNLEDWSFKGTLEMDQSLKNIQGAKVFEGKLYFSAHDNTKGVYTVDLQTGHVENLFDIPQAPNSFNETEGIAVRALPNGGIEIFVEMIHAPRGDNYADDYTRMYHYVIGKETPGEVSLAHTWFVTAEDDNTNPDDMSLTLREAIAKANAGDTITFDASLKGKTITLGDVELALSKDITIEGDLDGDGKGDIKIAGGGTSPVFHVTGGKAILNGLVVTNSEAGDGSLIADDGATLVFTNGATTDLQTEGDDVLTGTKSIDVIHGGAGGDIILGLRGNDILFGDAGNDTLLGGAGDDTMVGGQGDDTYFVADSGDVVIELKNRGTDTVKASLSYTLGDNVENLTLTGTGDLNGTGNNLANMLTGNAGANTLAGLAGNDILRGGTGADSLWGGAGADRFVFAFGDTSASKTKADTIYDLQASKGDLIDLHLIDANEGKGGNQAFSFIGTDKFSGHAGELRYEKAASDTYIYGDTDGDGKADFAIHLDGAMTLKADYFLL</sequence>
<dbReference type="GO" id="GO:0005615">
    <property type="term" value="C:extracellular space"/>
    <property type="evidence" value="ECO:0007669"/>
    <property type="project" value="InterPro"/>
</dbReference>